<feature type="region of interest" description="Disordered" evidence="4">
    <location>
        <begin position="34"/>
        <end position="82"/>
    </location>
</feature>
<dbReference type="Gene3D" id="1.10.10.10">
    <property type="entry name" value="Winged helix-like DNA-binding domain superfamily/Winged helix DNA-binding domain"/>
    <property type="match status" value="1"/>
</dbReference>
<dbReference type="InterPro" id="IPR029016">
    <property type="entry name" value="GAF-like_dom_sf"/>
</dbReference>
<feature type="domain" description="IclR-ED" evidence="6">
    <location>
        <begin position="161"/>
        <end position="354"/>
    </location>
</feature>
<sequence>MRLIDLETSVKNICGSTEPAGMGQRLAAGAVPVKEPAVPKTPKPAAPDKAAKSDTVKPSGALAADATPVVSPSPYTTSLQQDGSRWLLTAQDDAPPRRPAPGLVPAVENAIAIINYINHTPPHLASLTELATTLGITKSHCHSILKTLVHFGWLRLDSRAKLYELNSGLFASASSLLGAPILDRIRHELGSLVQRIGFPAVLAQPQADDSFVVVDKFNSFQAMEVSYPIGHHLPRDAPANMRAYLAWKSPAEIDQWLESWQPRRYTSTTLMSADLLKAEIAATRKRGYARSIGELTEGLMALGMPIFDRYGEVAYVFTCSGLLSTVAPIEEALAREIINTSIAINRAVLGRMPADFPSL</sequence>
<keyword evidence="3" id="KW-0804">Transcription</keyword>
<dbReference type="PANTHER" id="PTHR30136">
    <property type="entry name" value="HELIX-TURN-HELIX TRANSCRIPTIONAL REGULATOR, ICLR FAMILY"/>
    <property type="match status" value="1"/>
</dbReference>
<dbReference type="SUPFAM" id="SSF46785">
    <property type="entry name" value="Winged helix' DNA-binding domain"/>
    <property type="match status" value="1"/>
</dbReference>
<dbReference type="Proteomes" id="UP001596150">
    <property type="component" value="Unassembled WGS sequence"/>
</dbReference>
<dbReference type="EMBL" id="JBHSML010000014">
    <property type="protein sequence ID" value="MFC5518753.1"/>
    <property type="molecule type" value="Genomic_DNA"/>
</dbReference>
<dbReference type="InterPro" id="IPR050707">
    <property type="entry name" value="HTH_MetabolicPath_Reg"/>
</dbReference>
<dbReference type="Pfam" id="PF01614">
    <property type="entry name" value="IclR_C"/>
    <property type="match status" value="1"/>
</dbReference>
<dbReference type="InterPro" id="IPR036390">
    <property type="entry name" value="WH_DNA-bd_sf"/>
</dbReference>
<dbReference type="SUPFAM" id="SSF55781">
    <property type="entry name" value="GAF domain-like"/>
    <property type="match status" value="1"/>
</dbReference>
<evidence type="ECO:0000259" key="5">
    <source>
        <dbReference type="PROSITE" id="PS51077"/>
    </source>
</evidence>
<feature type="compositionally biased region" description="Polar residues" evidence="4">
    <location>
        <begin position="73"/>
        <end position="82"/>
    </location>
</feature>
<dbReference type="RefSeq" id="WP_266344486.1">
    <property type="nucleotide sequence ID" value="NZ_JAPKNH010000005.1"/>
</dbReference>
<protein>
    <submittedName>
        <fullName evidence="7">IclR family transcriptional regulator</fullName>
    </submittedName>
</protein>
<dbReference type="InterPro" id="IPR036388">
    <property type="entry name" value="WH-like_DNA-bd_sf"/>
</dbReference>
<evidence type="ECO:0000256" key="2">
    <source>
        <dbReference type="ARBA" id="ARBA00023125"/>
    </source>
</evidence>
<evidence type="ECO:0000313" key="7">
    <source>
        <dbReference type="EMBL" id="MFC5518753.1"/>
    </source>
</evidence>
<evidence type="ECO:0000256" key="4">
    <source>
        <dbReference type="SAM" id="MobiDB-lite"/>
    </source>
</evidence>
<comment type="caution">
    <text evidence="7">The sequence shown here is derived from an EMBL/GenBank/DDBJ whole genome shotgun (WGS) entry which is preliminary data.</text>
</comment>
<organism evidence="7 8">
    <name type="scientific">Kaistia terrae</name>
    <dbReference type="NCBI Taxonomy" id="537017"/>
    <lineage>
        <taxon>Bacteria</taxon>
        <taxon>Pseudomonadati</taxon>
        <taxon>Pseudomonadota</taxon>
        <taxon>Alphaproteobacteria</taxon>
        <taxon>Hyphomicrobiales</taxon>
        <taxon>Kaistiaceae</taxon>
        <taxon>Kaistia</taxon>
    </lineage>
</organism>
<keyword evidence="2" id="KW-0238">DNA-binding</keyword>
<feature type="domain" description="HTH iclR-type" evidence="5">
    <location>
        <begin position="104"/>
        <end position="167"/>
    </location>
</feature>
<name>A0ABW0Q323_9HYPH</name>
<evidence type="ECO:0000313" key="8">
    <source>
        <dbReference type="Proteomes" id="UP001596150"/>
    </source>
</evidence>
<evidence type="ECO:0000256" key="1">
    <source>
        <dbReference type="ARBA" id="ARBA00023015"/>
    </source>
</evidence>
<gene>
    <name evidence="7" type="ORF">ACFPP9_23460</name>
</gene>
<dbReference type="PROSITE" id="PS51077">
    <property type="entry name" value="HTH_ICLR"/>
    <property type="match status" value="1"/>
</dbReference>
<dbReference type="PANTHER" id="PTHR30136:SF24">
    <property type="entry name" value="HTH-TYPE TRANSCRIPTIONAL REPRESSOR ALLR"/>
    <property type="match status" value="1"/>
</dbReference>
<dbReference type="Gene3D" id="3.30.450.40">
    <property type="match status" value="1"/>
</dbReference>
<keyword evidence="8" id="KW-1185">Reference proteome</keyword>
<evidence type="ECO:0000256" key="3">
    <source>
        <dbReference type="ARBA" id="ARBA00023163"/>
    </source>
</evidence>
<dbReference type="Pfam" id="PF09339">
    <property type="entry name" value="HTH_IclR"/>
    <property type="match status" value="1"/>
</dbReference>
<proteinExistence type="predicted"/>
<dbReference type="InterPro" id="IPR005471">
    <property type="entry name" value="Tscrpt_reg_IclR_N"/>
</dbReference>
<evidence type="ECO:0000259" key="6">
    <source>
        <dbReference type="PROSITE" id="PS51078"/>
    </source>
</evidence>
<dbReference type="InterPro" id="IPR014757">
    <property type="entry name" value="Tscrpt_reg_IclR_C"/>
</dbReference>
<dbReference type="PROSITE" id="PS51078">
    <property type="entry name" value="ICLR_ED"/>
    <property type="match status" value="1"/>
</dbReference>
<accession>A0ABW0Q323</accession>
<keyword evidence="1" id="KW-0805">Transcription regulation</keyword>
<dbReference type="SMART" id="SM00346">
    <property type="entry name" value="HTH_ICLR"/>
    <property type="match status" value="1"/>
</dbReference>
<reference evidence="8" key="1">
    <citation type="journal article" date="2019" name="Int. J. Syst. Evol. Microbiol.">
        <title>The Global Catalogue of Microorganisms (GCM) 10K type strain sequencing project: providing services to taxonomists for standard genome sequencing and annotation.</title>
        <authorList>
            <consortium name="The Broad Institute Genomics Platform"/>
            <consortium name="The Broad Institute Genome Sequencing Center for Infectious Disease"/>
            <person name="Wu L."/>
            <person name="Ma J."/>
        </authorList>
    </citation>
    <scope>NUCLEOTIDE SEQUENCE [LARGE SCALE GENOMIC DNA]</scope>
    <source>
        <strain evidence="8">KACC 12633</strain>
    </source>
</reference>